<feature type="domain" description="HTH gntR-type" evidence="8">
    <location>
        <begin position="5"/>
        <end position="73"/>
    </location>
</feature>
<dbReference type="Gene3D" id="1.10.10.10">
    <property type="entry name" value="Winged helix-like DNA-binding domain superfamily/Winged helix DNA-binding domain"/>
    <property type="match status" value="1"/>
</dbReference>
<dbReference type="Pfam" id="PF00155">
    <property type="entry name" value="Aminotran_1_2"/>
    <property type="match status" value="1"/>
</dbReference>
<keyword evidence="4" id="KW-0238">DNA-binding</keyword>
<evidence type="ECO:0000256" key="7">
    <source>
        <dbReference type="SAM" id="MobiDB-lite"/>
    </source>
</evidence>
<dbReference type="InterPro" id="IPR015424">
    <property type="entry name" value="PyrdxlP-dep_Trfase"/>
</dbReference>
<dbReference type="InterPro" id="IPR036388">
    <property type="entry name" value="WH-like_DNA-bd_sf"/>
</dbReference>
<evidence type="ECO:0000256" key="3">
    <source>
        <dbReference type="ARBA" id="ARBA00023015"/>
    </source>
</evidence>
<accession>A0A931J0V5</accession>
<dbReference type="GO" id="GO:0030170">
    <property type="term" value="F:pyridoxal phosphate binding"/>
    <property type="evidence" value="ECO:0007669"/>
    <property type="project" value="InterPro"/>
</dbReference>
<dbReference type="InterPro" id="IPR004839">
    <property type="entry name" value="Aminotransferase_I/II_large"/>
</dbReference>
<dbReference type="PANTHER" id="PTHR46577">
    <property type="entry name" value="HTH-TYPE TRANSCRIPTIONAL REGULATORY PROTEIN GABR"/>
    <property type="match status" value="1"/>
</dbReference>
<dbReference type="EMBL" id="JAEDAK010000006">
    <property type="protein sequence ID" value="MBH9577416.1"/>
    <property type="molecule type" value="Genomic_DNA"/>
</dbReference>
<keyword evidence="6" id="KW-0175">Coiled coil</keyword>
<reference evidence="9" key="1">
    <citation type="submission" date="2020-12" db="EMBL/GenBank/DDBJ databases">
        <title>The genome sequence of Inhella sp. 1Y17.</title>
        <authorList>
            <person name="Liu Y."/>
        </authorList>
    </citation>
    <scope>NUCLEOTIDE SEQUENCE</scope>
    <source>
        <strain evidence="9">1Y17</strain>
    </source>
</reference>
<keyword evidence="3" id="KW-0805">Transcription regulation</keyword>
<keyword evidence="10" id="KW-1185">Reference proteome</keyword>
<dbReference type="RefSeq" id="WP_198111183.1">
    <property type="nucleotide sequence ID" value="NZ_JAEDAK010000006.1"/>
</dbReference>
<evidence type="ECO:0000259" key="8">
    <source>
        <dbReference type="PROSITE" id="PS50949"/>
    </source>
</evidence>
<dbReference type="InterPro" id="IPR015421">
    <property type="entry name" value="PyrdxlP-dep_Trfase_major"/>
</dbReference>
<keyword evidence="9" id="KW-0032">Aminotransferase</keyword>
<dbReference type="SUPFAM" id="SSF53383">
    <property type="entry name" value="PLP-dependent transferases"/>
    <property type="match status" value="1"/>
</dbReference>
<keyword evidence="9" id="KW-0808">Transferase</keyword>
<evidence type="ECO:0000256" key="2">
    <source>
        <dbReference type="ARBA" id="ARBA00022898"/>
    </source>
</evidence>
<keyword evidence="5" id="KW-0804">Transcription</keyword>
<dbReference type="AlphaFoldDB" id="A0A931J0V5"/>
<evidence type="ECO:0000256" key="5">
    <source>
        <dbReference type="ARBA" id="ARBA00023163"/>
    </source>
</evidence>
<comment type="caution">
    <text evidence="9">The sequence shown here is derived from an EMBL/GenBank/DDBJ whole genome shotgun (WGS) entry which is preliminary data.</text>
</comment>
<dbReference type="InterPro" id="IPR000524">
    <property type="entry name" value="Tscrpt_reg_HTH_GntR"/>
</dbReference>
<keyword evidence="2" id="KW-0663">Pyridoxal phosphate</keyword>
<proteinExistence type="inferred from homology"/>
<dbReference type="SMART" id="SM00345">
    <property type="entry name" value="HTH_GNTR"/>
    <property type="match status" value="1"/>
</dbReference>
<comment type="similarity">
    <text evidence="1">In the C-terminal section; belongs to the class-I pyridoxal-phosphate-dependent aminotransferase family.</text>
</comment>
<evidence type="ECO:0000313" key="9">
    <source>
        <dbReference type="EMBL" id="MBH9577416.1"/>
    </source>
</evidence>
<dbReference type="Gene3D" id="3.90.1150.10">
    <property type="entry name" value="Aspartate Aminotransferase, domain 1"/>
    <property type="match status" value="1"/>
</dbReference>
<organism evidence="9 10">
    <name type="scientific">Inhella proteolytica</name>
    <dbReference type="NCBI Taxonomy" id="2795029"/>
    <lineage>
        <taxon>Bacteria</taxon>
        <taxon>Pseudomonadati</taxon>
        <taxon>Pseudomonadota</taxon>
        <taxon>Betaproteobacteria</taxon>
        <taxon>Burkholderiales</taxon>
        <taxon>Sphaerotilaceae</taxon>
        <taxon>Inhella</taxon>
    </lineage>
</organism>
<evidence type="ECO:0000256" key="6">
    <source>
        <dbReference type="SAM" id="Coils"/>
    </source>
</evidence>
<evidence type="ECO:0000256" key="4">
    <source>
        <dbReference type="ARBA" id="ARBA00023125"/>
    </source>
</evidence>
<dbReference type="CDD" id="cd07377">
    <property type="entry name" value="WHTH_GntR"/>
    <property type="match status" value="1"/>
</dbReference>
<protein>
    <submittedName>
        <fullName evidence="9">PLP-dependent aminotransferase family protein</fullName>
    </submittedName>
</protein>
<dbReference type="PANTHER" id="PTHR46577:SF2">
    <property type="entry name" value="TRANSCRIPTIONAL REGULATORY PROTEIN"/>
    <property type="match status" value="1"/>
</dbReference>
<dbReference type="Pfam" id="PF00392">
    <property type="entry name" value="GntR"/>
    <property type="match status" value="1"/>
</dbReference>
<name>A0A931J0V5_9BURK</name>
<dbReference type="GO" id="GO:0003677">
    <property type="term" value="F:DNA binding"/>
    <property type="evidence" value="ECO:0007669"/>
    <property type="project" value="UniProtKB-KW"/>
</dbReference>
<evidence type="ECO:0000256" key="1">
    <source>
        <dbReference type="ARBA" id="ARBA00005384"/>
    </source>
</evidence>
<dbReference type="PROSITE" id="PS50949">
    <property type="entry name" value="HTH_GNTR"/>
    <property type="match status" value="1"/>
</dbReference>
<gene>
    <name evidence="9" type="ORF">I7X39_10940</name>
</gene>
<sequence>MTNTVGLAEGLAADLAQRIDQRLLLPGARLPSVREAARLHGLSPYTVVAAYDRLQAQGLVEARRQRGFYVRDAKPAPRPAPTGTARAASGPAPFDAMTLIRNLLRSEHQDSPAHGTLPQSWLDAAPLRQALRAALAPGQEGLLLRYADPAGDPELRQVLAQRLAEIGIASDAEQILTTVGATQALDLIAHELTQPGDAVLVDEPGWPIEYARLVLAGLRLLPVRRGAQGPDLEQMAQLIREHRPRLYVTVSVLHNPTGHCLNLAQAYEVLRLCEGGEVLIVEDDTYAAFAPAHSPRLAALDGLRRTLYVSGFAKVLGAGLRVGYVTGRPDLIARLGERKLVHELCTSALLERALAGVLARGALRRQVERVQQRLEAARARCARLAGQHGFAFAAPPQGLFGWLDTGVDSERLTQRMLLEGFACAPELLFSPSRRSGPHIRVNFACSQDAKFWAALARTRASLA</sequence>
<dbReference type="CDD" id="cd00609">
    <property type="entry name" value="AAT_like"/>
    <property type="match status" value="1"/>
</dbReference>
<feature type="coiled-coil region" evidence="6">
    <location>
        <begin position="360"/>
        <end position="387"/>
    </location>
</feature>
<dbReference type="InterPro" id="IPR036390">
    <property type="entry name" value="WH_DNA-bd_sf"/>
</dbReference>
<dbReference type="InterPro" id="IPR051446">
    <property type="entry name" value="HTH_trans_reg/aminotransferase"/>
</dbReference>
<feature type="region of interest" description="Disordered" evidence="7">
    <location>
        <begin position="72"/>
        <end position="91"/>
    </location>
</feature>
<dbReference type="GO" id="GO:0003700">
    <property type="term" value="F:DNA-binding transcription factor activity"/>
    <property type="evidence" value="ECO:0007669"/>
    <property type="project" value="InterPro"/>
</dbReference>
<dbReference type="Proteomes" id="UP000613266">
    <property type="component" value="Unassembled WGS sequence"/>
</dbReference>
<feature type="compositionally biased region" description="Low complexity" evidence="7">
    <location>
        <begin position="81"/>
        <end position="91"/>
    </location>
</feature>
<dbReference type="SUPFAM" id="SSF46785">
    <property type="entry name" value="Winged helix' DNA-binding domain"/>
    <property type="match status" value="1"/>
</dbReference>
<dbReference type="GO" id="GO:0008483">
    <property type="term" value="F:transaminase activity"/>
    <property type="evidence" value="ECO:0007669"/>
    <property type="project" value="UniProtKB-KW"/>
</dbReference>
<evidence type="ECO:0000313" key="10">
    <source>
        <dbReference type="Proteomes" id="UP000613266"/>
    </source>
</evidence>
<dbReference type="InterPro" id="IPR015422">
    <property type="entry name" value="PyrdxlP-dep_Trfase_small"/>
</dbReference>
<dbReference type="Gene3D" id="3.40.640.10">
    <property type="entry name" value="Type I PLP-dependent aspartate aminotransferase-like (Major domain)"/>
    <property type="match status" value="1"/>
</dbReference>